<accession>A0A977KZV1</accession>
<name>A0A977KZV1_9CYAN</name>
<dbReference type="Proteomes" id="UP001065613">
    <property type="component" value="Chromosome"/>
</dbReference>
<dbReference type="CDD" id="cd06503">
    <property type="entry name" value="ATP-synt_Fo_b"/>
    <property type="match status" value="1"/>
</dbReference>
<evidence type="ECO:0000313" key="3">
    <source>
        <dbReference type="EMBL" id="UXE62927.1"/>
    </source>
</evidence>
<dbReference type="GO" id="GO:0008168">
    <property type="term" value="F:methyltransferase activity"/>
    <property type="evidence" value="ECO:0007669"/>
    <property type="project" value="UniProtKB-KW"/>
</dbReference>
<dbReference type="KEGG" id="wna:KA717_09645"/>
<dbReference type="InterPro" id="IPR029063">
    <property type="entry name" value="SAM-dependent_MTases_sf"/>
</dbReference>
<dbReference type="EMBL" id="CP073041">
    <property type="protein sequence ID" value="UXE62927.1"/>
    <property type="molecule type" value="Genomic_DNA"/>
</dbReference>
<protein>
    <submittedName>
        <fullName evidence="3">FkbM family methyltransferase</fullName>
    </submittedName>
</protein>
<dbReference type="NCBIfam" id="TIGR01444">
    <property type="entry name" value="fkbM_fam"/>
    <property type="match status" value="1"/>
</dbReference>
<dbReference type="SUPFAM" id="SSF53335">
    <property type="entry name" value="S-adenosyl-L-methionine-dependent methyltransferases"/>
    <property type="match status" value="1"/>
</dbReference>
<dbReference type="Gene3D" id="6.10.250.2700">
    <property type="match status" value="1"/>
</dbReference>
<dbReference type="Gene3D" id="3.40.50.150">
    <property type="entry name" value="Vaccinia Virus protein VP39"/>
    <property type="match status" value="1"/>
</dbReference>
<dbReference type="Pfam" id="PF05050">
    <property type="entry name" value="Methyltransf_21"/>
    <property type="match status" value="1"/>
</dbReference>
<feature type="region of interest" description="Disordered" evidence="1">
    <location>
        <begin position="134"/>
        <end position="160"/>
    </location>
</feature>
<sequence length="483" mass="55568">MIKSLLKNNKIAQRIKAVKDLLLEKLDNLALKSDQQAGQLSSLLEENTRVHFNTSVLLEKTQEIQSIGNNLTDNSILLLKSSIDTVKVLQHLLDDSQWRQEKIENILAEMRTESQQSLAEMRTESQQSLAEMRTESQQSLAEMRTESQQSLAEMRTESQQSLAKVQTESQQLLSEIRTEFQQYYQYTMQKLIEVQEDSRNQNILTSETLTNIYVDIHNQKFKVVTDQAYFQDIDIELMVYLYSYLPHHRAIDIGANRGDVSNRLIDAGYEVYAFEPFPPVLEKLTTRLGDNHHFHIFPFAVGSANETRDLHIAADQTEDQIYGDATFYSSLTEHSLSEGLVFSETTPVTVKTLASLHESAELPIDIGLVKIDTEGFDLEVIKGMGQFIYPVVVAEFWDANFPFGRSGAMNHLKDMVKAMRERNYRWHIVIYRIWGSHDISYYCNSAYSLDNSWGNVFFFKDYEVFSEALKWCSSVMPATYFSV</sequence>
<dbReference type="InterPro" id="IPR052514">
    <property type="entry name" value="SAM-dependent_MTase"/>
</dbReference>
<evidence type="ECO:0000256" key="1">
    <source>
        <dbReference type="SAM" id="MobiDB-lite"/>
    </source>
</evidence>
<keyword evidence="3" id="KW-0808">Transferase</keyword>
<dbReference type="GO" id="GO:0032259">
    <property type="term" value="P:methylation"/>
    <property type="evidence" value="ECO:0007669"/>
    <property type="project" value="UniProtKB-KW"/>
</dbReference>
<feature type="domain" description="Methyltransferase FkbM" evidence="2">
    <location>
        <begin position="252"/>
        <end position="425"/>
    </location>
</feature>
<evidence type="ECO:0000259" key="2">
    <source>
        <dbReference type="Pfam" id="PF05050"/>
    </source>
</evidence>
<keyword evidence="3" id="KW-0489">Methyltransferase</keyword>
<gene>
    <name evidence="3" type="ORF">KA717_09645</name>
</gene>
<organism evidence="3">
    <name type="scientific">Woronichinia naegeliana WA131</name>
    <dbReference type="NCBI Taxonomy" id="2824559"/>
    <lineage>
        <taxon>Bacteria</taxon>
        <taxon>Bacillati</taxon>
        <taxon>Cyanobacteriota</taxon>
        <taxon>Cyanophyceae</taxon>
        <taxon>Synechococcales</taxon>
        <taxon>Coelosphaeriaceae</taxon>
        <taxon>Woronichinia</taxon>
    </lineage>
</organism>
<dbReference type="PANTHER" id="PTHR34203:SF15">
    <property type="entry name" value="SLL1173 PROTEIN"/>
    <property type="match status" value="1"/>
</dbReference>
<proteinExistence type="predicted"/>
<dbReference type="AlphaFoldDB" id="A0A977KZV1"/>
<dbReference type="PANTHER" id="PTHR34203">
    <property type="entry name" value="METHYLTRANSFERASE, FKBM FAMILY PROTEIN"/>
    <property type="match status" value="1"/>
</dbReference>
<reference evidence="3" key="1">
    <citation type="submission" date="2021-04" db="EMBL/GenBank/DDBJ databases">
        <title>Genome sequence of Woronichinia naegeliana from Washington state freshwater lake bloom.</title>
        <authorList>
            <person name="Dreher T.W."/>
        </authorList>
    </citation>
    <scope>NUCLEOTIDE SEQUENCE</scope>
    <source>
        <strain evidence="3">WA131</strain>
    </source>
</reference>
<dbReference type="InterPro" id="IPR006342">
    <property type="entry name" value="FkbM_mtfrase"/>
</dbReference>